<feature type="transmembrane region" description="Helical" evidence="7">
    <location>
        <begin position="172"/>
        <end position="192"/>
    </location>
</feature>
<dbReference type="Pfam" id="PF00664">
    <property type="entry name" value="ABC_membrane"/>
    <property type="match status" value="1"/>
</dbReference>
<dbReference type="PROSITE" id="PS50929">
    <property type="entry name" value="ABC_TM1F"/>
    <property type="match status" value="1"/>
</dbReference>
<evidence type="ECO:0000313" key="11">
    <source>
        <dbReference type="Proteomes" id="UP001595615"/>
    </source>
</evidence>
<dbReference type="Gene3D" id="1.20.1560.10">
    <property type="entry name" value="ABC transporter type 1, transmembrane domain"/>
    <property type="match status" value="1"/>
</dbReference>
<dbReference type="InterPro" id="IPR003439">
    <property type="entry name" value="ABC_transporter-like_ATP-bd"/>
</dbReference>
<keyword evidence="6 7" id="KW-0472">Membrane</keyword>
<dbReference type="PANTHER" id="PTHR43394:SF1">
    <property type="entry name" value="ATP-BINDING CASSETTE SUB-FAMILY B MEMBER 10, MITOCHONDRIAL"/>
    <property type="match status" value="1"/>
</dbReference>
<dbReference type="SUPFAM" id="SSF52540">
    <property type="entry name" value="P-loop containing nucleoside triphosphate hydrolases"/>
    <property type="match status" value="1"/>
</dbReference>
<comment type="caution">
    <text evidence="10">The sequence shown here is derived from an EMBL/GenBank/DDBJ whole genome shotgun (WGS) entry which is preliminary data.</text>
</comment>
<dbReference type="InterPro" id="IPR011527">
    <property type="entry name" value="ABC1_TM_dom"/>
</dbReference>
<dbReference type="PANTHER" id="PTHR43394">
    <property type="entry name" value="ATP-DEPENDENT PERMEASE MDL1, MITOCHONDRIAL"/>
    <property type="match status" value="1"/>
</dbReference>
<evidence type="ECO:0000256" key="6">
    <source>
        <dbReference type="ARBA" id="ARBA00023136"/>
    </source>
</evidence>
<sequence length="689" mass="72766">MTAPLFDAIARCLTLQGTPKSTGVLSTAIVPEAVGDPAAVLTGLATLGIQGAWTRGDRLTPDMLPAVALTADAEPLVLVADGETIRVENGAALDGEALAALHVLLLRTPVARDTRADALVETDAPGWFWPTLWSYRRYFFEAGALSAVINLLSLAGIIFMMTVYDRVLPNQAYVTLWSLAGGVVIAMIFEFASRTLRNKVLDGAGKKIDLVLGDAVFTHVLGTRLEHRAASSGAFANLLKEFESVRSFVTSASLTAVADLPFALLFLVVTALIAGPLVWVPLTAFILVLALSLAVQIPLAKLATEGLREGAVRHGTVIESLEGLETLKALRGEAAMRRRHEAASAVIAGTSVRSQAISNFALNTTMFIQQAAGVLLLIWGVYLASAGEVTAGALIASVQLNSRALAPLATLSSLAVRFQAARSALTGLNRIMALPRERDPARAYLSGDHWRGEIELRGVEFGYASEGPLAVEGASLKLKPGDRVAILGRMGSGKSTLLRLMSALYRPRAGQIFLDGVEMGAIEPADVRRTIQLVGQDARLFHGTLRENLRAAAPQADDAELVRIATALGVAEIAAADPAGFDRPIGERGDTLSGGQRQAVALARGLLPAPKVLLLDEPTSAMDQRSEAEALRLLESLPADTIIVLVTHKQSVLPLANRLIVMDRGRIVADGPKADVLAALGEGRVKAAA</sequence>
<dbReference type="SUPFAM" id="SSF90123">
    <property type="entry name" value="ABC transporter transmembrane region"/>
    <property type="match status" value="1"/>
</dbReference>
<dbReference type="PROSITE" id="PS00211">
    <property type="entry name" value="ABC_TRANSPORTER_1"/>
    <property type="match status" value="1"/>
</dbReference>
<dbReference type="Pfam" id="PF00005">
    <property type="entry name" value="ABC_tran"/>
    <property type="match status" value="1"/>
</dbReference>
<dbReference type="InterPro" id="IPR027417">
    <property type="entry name" value="P-loop_NTPase"/>
</dbReference>
<dbReference type="InterPro" id="IPR003593">
    <property type="entry name" value="AAA+_ATPase"/>
</dbReference>
<evidence type="ECO:0000256" key="3">
    <source>
        <dbReference type="ARBA" id="ARBA00022741"/>
    </source>
</evidence>
<dbReference type="InterPro" id="IPR039421">
    <property type="entry name" value="Type_1_exporter"/>
</dbReference>
<keyword evidence="5 7" id="KW-1133">Transmembrane helix</keyword>
<protein>
    <submittedName>
        <fullName evidence="10">Type I secretion system permease/ATPase</fullName>
    </submittedName>
</protein>
<evidence type="ECO:0000256" key="2">
    <source>
        <dbReference type="ARBA" id="ARBA00022692"/>
    </source>
</evidence>
<accession>A0ABV7X9J8</accession>
<keyword evidence="3" id="KW-0547">Nucleotide-binding</keyword>
<feature type="domain" description="ABC transmembrane type-1" evidence="9">
    <location>
        <begin position="142"/>
        <end position="420"/>
    </location>
</feature>
<dbReference type="SMART" id="SM00382">
    <property type="entry name" value="AAA"/>
    <property type="match status" value="1"/>
</dbReference>
<dbReference type="CDD" id="cd18587">
    <property type="entry name" value="ABC_6TM_LapB_like"/>
    <property type="match status" value="1"/>
</dbReference>
<feature type="transmembrane region" description="Helical" evidence="7">
    <location>
        <begin position="138"/>
        <end position="160"/>
    </location>
</feature>
<dbReference type="NCBIfam" id="TIGR03375">
    <property type="entry name" value="type_I_sec_LssB"/>
    <property type="match status" value="1"/>
</dbReference>
<keyword evidence="11" id="KW-1185">Reference proteome</keyword>
<name>A0ABV7X9J8_9SPHN</name>
<dbReference type="PROSITE" id="PS50893">
    <property type="entry name" value="ABC_TRANSPORTER_2"/>
    <property type="match status" value="1"/>
</dbReference>
<proteinExistence type="predicted"/>
<dbReference type="InterPro" id="IPR036640">
    <property type="entry name" value="ABC1_TM_sf"/>
</dbReference>
<feature type="transmembrane region" description="Helical" evidence="7">
    <location>
        <begin position="248"/>
        <end position="273"/>
    </location>
</feature>
<evidence type="ECO:0000256" key="1">
    <source>
        <dbReference type="ARBA" id="ARBA00004651"/>
    </source>
</evidence>
<reference evidence="11" key="1">
    <citation type="journal article" date="2019" name="Int. J. Syst. Evol. Microbiol.">
        <title>The Global Catalogue of Microorganisms (GCM) 10K type strain sequencing project: providing services to taxonomists for standard genome sequencing and annotation.</title>
        <authorList>
            <consortium name="The Broad Institute Genomics Platform"/>
            <consortium name="The Broad Institute Genome Sequencing Center for Infectious Disease"/>
            <person name="Wu L."/>
            <person name="Ma J."/>
        </authorList>
    </citation>
    <scope>NUCLEOTIDE SEQUENCE [LARGE SCALE GENOMIC DNA]</scope>
    <source>
        <strain evidence="11">KCTC 42644</strain>
    </source>
</reference>
<dbReference type="EMBL" id="JBHRXV010000007">
    <property type="protein sequence ID" value="MFC3712789.1"/>
    <property type="molecule type" value="Genomic_DNA"/>
</dbReference>
<dbReference type="RefSeq" id="WP_380860359.1">
    <property type="nucleotide sequence ID" value="NZ_JBHRXV010000007.1"/>
</dbReference>
<evidence type="ECO:0000256" key="7">
    <source>
        <dbReference type="SAM" id="Phobius"/>
    </source>
</evidence>
<comment type="subcellular location">
    <subcellularLocation>
        <location evidence="1">Cell membrane</location>
        <topology evidence="1">Multi-pass membrane protein</topology>
    </subcellularLocation>
</comment>
<feature type="transmembrane region" description="Helical" evidence="7">
    <location>
        <begin position="279"/>
        <end position="299"/>
    </location>
</feature>
<dbReference type="InterPro" id="IPR017750">
    <property type="entry name" value="ATPase_T1SS"/>
</dbReference>
<gene>
    <name evidence="10" type="ORF">ACFOMD_09425</name>
</gene>
<dbReference type="InterPro" id="IPR017871">
    <property type="entry name" value="ABC_transporter-like_CS"/>
</dbReference>
<evidence type="ECO:0000256" key="5">
    <source>
        <dbReference type="ARBA" id="ARBA00022989"/>
    </source>
</evidence>
<evidence type="ECO:0000256" key="4">
    <source>
        <dbReference type="ARBA" id="ARBA00022840"/>
    </source>
</evidence>
<feature type="domain" description="ABC transporter" evidence="8">
    <location>
        <begin position="456"/>
        <end position="689"/>
    </location>
</feature>
<evidence type="ECO:0000313" key="10">
    <source>
        <dbReference type="EMBL" id="MFC3712789.1"/>
    </source>
</evidence>
<organism evidence="10 11">
    <name type="scientific">Sphingoaurantiacus capsulatus</name>
    <dbReference type="NCBI Taxonomy" id="1771310"/>
    <lineage>
        <taxon>Bacteria</taxon>
        <taxon>Pseudomonadati</taxon>
        <taxon>Pseudomonadota</taxon>
        <taxon>Alphaproteobacteria</taxon>
        <taxon>Sphingomonadales</taxon>
        <taxon>Sphingosinicellaceae</taxon>
        <taxon>Sphingoaurantiacus</taxon>
    </lineage>
</organism>
<evidence type="ECO:0000259" key="8">
    <source>
        <dbReference type="PROSITE" id="PS50893"/>
    </source>
</evidence>
<dbReference type="Gene3D" id="3.40.50.300">
    <property type="entry name" value="P-loop containing nucleotide triphosphate hydrolases"/>
    <property type="match status" value="1"/>
</dbReference>
<dbReference type="Proteomes" id="UP001595615">
    <property type="component" value="Unassembled WGS sequence"/>
</dbReference>
<keyword evidence="2 7" id="KW-0812">Transmembrane</keyword>
<keyword evidence="4" id="KW-0067">ATP-binding</keyword>
<evidence type="ECO:0000259" key="9">
    <source>
        <dbReference type="PROSITE" id="PS50929"/>
    </source>
</evidence>